<feature type="region of interest" description="Disordered" evidence="1">
    <location>
        <begin position="340"/>
        <end position="366"/>
    </location>
</feature>
<feature type="domain" description="Chitin-binding type-2" evidence="2">
    <location>
        <begin position="620"/>
        <end position="656"/>
    </location>
</feature>
<dbReference type="PANTHER" id="PTHR22933:SF43">
    <property type="entry name" value="LP10131P"/>
    <property type="match status" value="1"/>
</dbReference>
<dbReference type="Gene3D" id="2.170.140.10">
    <property type="entry name" value="Chitin binding domain"/>
    <property type="match status" value="1"/>
</dbReference>
<dbReference type="Proteomes" id="UP000677054">
    <property type="component" value="Unassembled WGS sequence"/>
</dbReference>
<dbReference type="EMBL" id="CAJPEV010000191">
    <property type="protein sequence ID" value="CAG0882075.1"/>
    <property type="molecule type" value="Genomic_DNA"/>
</dbReference>
<accession>A0A7R8X0U6</accession>
<evidence type="ECO:0000313" key="3">
    <source>
        <dbReference type="EMBL" id="CAD7241889.1"/>
    </source>
</evidence>
<evidence type="ECO:0000259" key="2">
    <source>
        <dbReference type="Pfam" id="PF01607"/>
    </source>
</evidence>
<organism evidence="3">
    <name type="scientific">Darwinula stevensoni</name>
    <dbReference type="NCBI Taxonomy" id="69355"/>
    <lineage>
        <taxon>Eukaryota</taxon>
        <taxon>Metazoa</taxon>
        <taxon>Ecdysozoa</taxon>
        <taxon>Arthropoda</taxon>
        <taxon>Crustacea</taxon>
        <taxon>Oligostraca</taxon>
        <taxon>Ostracoda</taxon>
        <taxon>Podocopa</taxon>
        <taxon>Podocopida</taxon>
        <taxon>Darwinulocopina</taxon>
        <taxon>Darwinuloidea</taxon>
        <taxon>Darwinulidae</taxon>
        <taxon>Darwinula</taxon>
    </lineage>
</organism>
<dbReference type="AlphaFoldDB" id="A0A7R8X0U6"/>
<feature type="region of interest" description="Disordered" evidence="1">
    <location>
        <begin position="304"/>
        <end position="323"/>
    </location>
</feature>
<gene>
    <name evidence="3" type="ORF">DSTB1V02_LOCUS1866</name>
</gene>
<dbReference type="InterPro" id="IPR052976">
    <property type="entry name" value="Scoloptoxin-like"/>
</dbReference>
<dbReference type="EMBL" id="LR899708">
    <property type="protein sequence ID" value="CAD7241889.1"/>
    <property type="molecule type" value="Genomic_DNA"/>
</dbReference>
<dbReference type="PANTHER" id="PTHR22933">
    <property type="entry name" value="FI18007P1-RELATED"/>
    <property type="match status" value="1"/>
</dbReference>
<evidence type="ECO:0000313" key="4">
    <source>
        <dbReference type="Proteomes" id="UP000677054"/>
    </source>
</evidence>
<dbReference type="InterPro" id="IPR036508">
    <property type="entry name" value="Chitin-bd_dom_sf"/>
</dbReference>
<dbReference type="GO" id="GO:0008061">
    <property type="term" value="F:chitin binding"/>
    <property type="evidence" value="ECO:0007669"/>
    <property type="project" value="InterPro"/>
</dbReference>
<sequence>MIAGRLGPWEGKRHKKKRLILFPAQGTVGNPTTTPLPTTSTPRPAATPGLLLHHLPLRHLVRNYFLSKHDPEPPVAIFMKANQGNDRTMVVSIDSKGTSGYQVPGSGPSLPPPPKEDLLRPTSSDWLPIWDQHSLSLYVPYDENQLPYGDHQFTHRMLPLFLPPPPPPPPMFLHFPYPPFYHPMTSAPRLFHHTTPRPVLDSVFQATTPHSSPYEPSRILPTPIQMSTPSTILAITPGPFFEPGHPPSPPPIIHVQPLMSRPKMHFRMYEEPERRPKNLVYFPPTTTTLPPNTSLARQHFLNALDKDGRRRRPHPESHKAWEEISEKLRIPPRYVESLSYQQATTTPRPLNRLNLTPPDRPRNDDLIDPIQARLRHKDDQRFSSTTPAPRTYLISTKAAFPEPISHLTSNDLRLPSSTLAPPPFDPMFIFQRPPDYSLTLSDAMTATKVPPSVPPPHPDQLLNENDIYTSTIRSPLRVIESATPIPPKRKMSPFSRPDLEDILKSLKKGKEKRRKVMKEWREMLQEIPVFRFDEIEGVPGQPGGDYPTFSFVPLTSFTCRDKFPGYYADGEAGCQTQNTLLQPVPQVFGLSRPGRFLGRLHLDLNPNIFDGAKRGASRAAFHLCHNDGRMDSFLCPNGTVFNQRLFVCDWWFGVDCPKSSDYYERNRDVFQSMAMEPGGFGSLLVPGSLPPGGFESLRIQESLPPGHPTYNEV</sequence>
<name>A0A7R8X0U6_9CRUS</name>
<proteinExistence type="predicted"/>
<dbReference type="Pfam" id="PF01607">
    <property type="entry name" value="CBM_14"/>
    <property type="match status" value="1"/>
</dbReference>
<dbReference type="InterPro" id="IPR002557">
    <property type="entry name" value="Chitin-bd_dom"/>
</dbReference>
<dbReference type="GO" id="GO:0005576">
    <property type="term" value="C:extracellular region"/>
    <property type="evidence" value="ECO:0007669"/>
    <property type="project" value="InterPro"/>
</dbReference>
<dbReference type="SUPFAM" id="SSF57625">
    <property type="entry name" value="Invertebrate chitin-binding proteins"/>
    <property type="match status" value="1"/>
</dbReference>
<dbReference type="OrthoDB" id="6514762at2759"/>
<protein>
    <recommendedName>
        <fullName evidence="2">Chitin-binding type-2 domain-containing protein</fullName>
    </recommendedName>
</protein>
<evidence type="ECO:0000256" key="1">
    <source>
        <dbReference type="SAM" id="MobiDB-lite"/>
    </source>
</evidence>
<feature type="compositionally biased region" description="Low complexity" evidence="1">
    <location>
        <begin position="344"/>
        <end position="357"/>
    </location>
</feature>
<reference evidence="3" key="1">
    <citation type="submission" date="2020-11" db="EMBL/GenBank/DDBJ databases">
        <authorList>
            <person name="Tran Van P."/>
        </authorList>
    </citation>
    <scope>NUCLEOTIDE SEQUENCE</scope>
</reference>
<keyword evidence="4" id="KW-1185">Reference proteome</keyword>